<evidence type="ECO:0000313" key="2">
    <source>
        <dbReference type="Proteomes" id="UP001433508"/>
    </source>
</evidence>
<proteinExistence type="predicted"/>
<dbReference type="Proteomes" id="UP001433508">
    <property type="component" value="Unassembled WGS sequence"/>
</dbReference>
<name>A0ACC3SUR0_LIPKO</name>
<organism evidence="1 2">
    <name type="scientific">Lipomyces kononenkoae</name>
    <name type="common">Yeast</name>
    <dbReference type="NCBI Taxonomy" id="34357"/>
    <lineage>
        <taxon>Eukaryota</taxon>
        <taxon>Fungi</taxon>
        <taxon>Dikarya</taxon>
        <taxon>Ascomycota</taxon>
        <taxon>Saccharomycotina</taxon>
        <taxon>Lipomycetes</taxon>
        <taxon>Lipomycetales</taxon>
        <taxon>Lipomycetaceae</taxon>
        <taxon>Lipomyces</taxon>
    </lineage>
</organism>
<accession>A0ACC3SUR0</accession>
<evidence type="ECO:0000313" key="1">
    <source>
        <dbReference type="EMBL" id="KAK9235399.1"/>
    </source>
</evidence>
<sequence length="1080" mass="121470">MSTYSKLNFQPVAKRIEAISQARLDQFLAEGQYQAFNLPKFYENGRVHDGHVRMEVYSVPGMGRPSFAVASREKYRVVDKGELFGPSWTTHWFKVEIKVPDPWLKVEPVVFNWNCGNEGLIFSEEGKVVQGFSGEQRREWVVPANWMDGKWHTFYIETSCNGMFGNADPHDNIQPPCDDRFFRLDSADLVWINSEAGALRQDFTVISECAKLMPASSWQKHRALEVANAIIDAFDAADVSSIAKCRDIAKQFIGTNANTPEVFKSDKEAIIMAVGHCHIDTAWLWPYAETRRKVGRSWSTQLDLIERYPEYNFVCSQAVQYQWLKEDYPDLFERLKVQVKVGRFMPIGGSWVECDTNLPSGESVARQFIYGQRFFEANFGIRCKTFWLPDTFGYSAQIPQLCRGAGMERFVTQKLSWNNINSFPNTTCNWVALDGSQVMCHMPPGDTYVSSCTVEDIYRSLNNHKNSGIDQTSLLLFGYGDGGGGPNSDMLERLRRARGVSDTVGELPRVEMEGNVDKYFDLVEKRTDSGSKLVSWTGELYFEFHRGTYTTQGFLKKANRQSEAMLHDVELVATIASLVVPGFKYPKQQIDEVWKLVLLNQFHDVLPGSSIEMVYDDVNEIVNFVKEKLDSLFTFCFNSLGLSSGSELTALNTLPWPRSEVLKVGSASAVNALTQDTKDGKYVLFESSGSSLVGTGVNKQASLVPATAEEIMPGVFQLSNGYLKVIVEGGLITSMVDMTNGGREIIAQGGAGNQYVLYDDQPLNWQAWDTEVYSLNKKKLVPTGEVSILENGPLRATLLVKQRISEDSWMESAISLDMHNPSSAFPSYLEFNSEIEWHESCKFLKVQFPVNVHCDYATYETMYGAIRRPTHFNTFWDVAKFEVCTHKYTDFSDFTYGVTVLNDSKYGFAVHGNIMRLSLLRSPKAPDAHADMGRHRIRYAVYGHAGPINANVVRSAFNFNHPLKATLGGIKAGIEQPFYFEGPQNVVIAVVKRADDDEDVSTDELQTRTGKSIVLRLYDSLGGHSDGYIVSKFPIKAAYRTNLLEDDGDEIKPVSRADGKCVLPVSLRAFEVGTFRLQIN</sequence>
<keyword evidence="2" id="KW-1185">Reference proteome</keyword>
<protein>
    <submittedName>
        <fullName evidence="1">Ams1p</fullName>
    </submittedName>
</protein>
<comment type="caution">
    <text evidence="1">The sequence shown here is derived from an EMBL/GenBank/DDBJ whole genome shotgun (WGS) entry which is preliminary data.</text>
</comment>
<dbReference type="EMBL" id="MU971417">
    <property type="protein sequence ID" value="KAK9235399.1"/>
    <property type="molecule type" value="Genomic_DNA"/>
</dbReference>
<reference evidence="2" key="1">
    <citation type="journal article" date="2024" name="Front. Bioeng. Biotechnol.">
        <title>Genome-scale model development and genomic sequencing of the oleaginous clade Lipomyces.</title>
        <authorList>
            <person name="Czajka J.J."/>
            <person name="Han Y."/>
            <person name="Kim J."/>
            <person name="Mondo S.J."/>
            <person name="Hofstad B.A."/>
            <person name="Robles A."/>
            <person name="Haridas S."/>
            <person name="Riley R."/>
            <person name="LaButti K."/>
            <person name="Pangilinan J."/>
            <person name="Andreopoulos W."/>
            <person name="Lipzen A."/>
            <person name="Yan J."/>
            <person name="Wang M."/>
            <person name="Ng V."/>
            <person name="Grigoriev I.V."/>
            <person name="Spatafora J.W."/>
            <person name="Magnuson J.K."/>
            <person name="Baker S.E."/>
            <person name="Pomraning K.R."/>
        </authorList>
    </citation>
    <scope>NUCLEOTIDE SEQUENCE [LARGE SCALE GENOMIC DNA]</scope>
    <source>
        <strain evidence="2">CBS 7786</strain>
    </source>
</reference>
<gene>
    <name evidence="1" type="ORF">V1525DRAFT_270742</name>
</gene>